<dbReference type="Pfam" id="PF00498">
    <property type="entry name" value="FHA"/>
    <property type="match status" value="1"/>
</dbReference>
<evidence type="ECO:0000256" key="7">
    <source>
        <dbReference type="ARBA" id="ARBA00023204"/>
    </source>
</evidence>
<dbReference type="GO" id="GO:0000781">
    <property type="term" value="C:chromosome, telomeric region"/>
    <property type="evidence" value="ECO:0007669"/>
    <property type="project" value="UniProtKB-SubCell"/>
</dbReference>
<keyword evidence="8 12" id="KW-0539">Nucleus</keyword>
<feature type="region of interest" description="Disordered" evidence="13">
    <location>
        <begin position="693"/>
        <end position="715"/>
    </location>
</feature>
<feature type="compositionally biased region" description="Polar residues" evidence="13">
    <location>
        <begin position="379"/>
        <end position="393"/>
    </location>
</feature>
<dbReference type="InterPro" id="IPR013908">
    <property type="entry name" value="Nibrin_C"/>
</dbReference>
<reference evidence="15" key="2">
    <citation type="submission" date="2025-09" db="UniProtKB">
        <authorList>
            <consortium name="Ensembl"/>
        </authorList>
    </citation>
    <scope>IDENTIFICATION</scope>
</reference>
<dbReference type="GO" id="GO:0003684">
    <property type="term" value="F:damaged DNA binding"/>
    <property type="evidence" value="ECO:0007669"/>
    <property type="project" value="TreeGrafter"/>
</dbReference>
<dbReference type="InterPro" id="IPR032429">
    <property type="entry name" value="Nibrin_BRCT2"/>
</dbReference>
<evidence type="ECO:0000256" key="6">
    <source>
        <dbReference type="ARBA" id="ARBA00022895"/>
    </source>
</evidence>
<dbReference type="PROSITE" id="PS50006">
    <property type="entry name" value="FHA_DOMAIN"/>
    <property type="match status" value="1"/>
</dbReference>
<sequence length="715" mass="79158">VWKVTCQGEPYRLLSGVEYVVGRKNCSILIQDDQSISRSHAVLTVSQSETSPSQSLSVPILTVKDTSKYGTFVNGSKLNGASVSLQSGDRINFGVFESKFRVEYESLVVCSSCLDVAQKNALNQAIQQLGGLVVNEWTRECTHLVMVSVKVTVKTICALICARPIIKPEFFSELIRAIQSRQQLPNHGSFYPPVDEPSIGSESLDLSEHHERKKIFSGKTFVFLTAKQHKKLGPAVVLGGGEVKLMTEGRKDMPLLLSPEVCVVDVGLTNSQISGSDSLTNWTDSILNVLESKNLRAIPEAEIGLAVIFMSTEKYCNPQKQPASKAVAGRAISQSLAVDETAVPAAAESSLYIADTEEQTCMEIENTSQVHRQRKMAFQDTTAVKKPSSTGFTANAGASIPKGNRTSGFSQRSQPVSPSKISEAGKPRESSSRPQSNSITNYFQVSRKRERSEEEETSVPKLAKLEERSSPLPKCTESAALSICNSEAKQHQKESVKPTSDRTDTKTTSRENHAPKKRKELDDLCEDPDTLEMVFESRDIDWEDQMADHDQEAQGNTQKKQCLEGKGSRIQEVNVNQRKENKVLVKEELGSVLTLEMESNIKQESPVLNHSKLQDDSINLPSRLLLTEFRSLVVSHPRQNSRLPGNTSYGGKKNFKTFKKVAYPGAGQLPHIIGGSDLIAHHAKKNSELEDWLRQEMEEQDRHAREESLADDLFR</sequence>
<organism evidence="15 16">
    <name type="scientific">Zosterops lateralis melanops</name>
    <dbReference type="NCBI Taxonomy" id="1220523"/>
    <lineage>
        <taxon>Eukaryota</taxon>
        <taxon>Metazoa</taxon>
        <taxon>Chordata</taxon>
        <taxon>Craniata</taxon>
        <taxon>Vertebrata</taxon>
        <taxon>Euteleostomi</taxon>
        <taxon>Archelosauria</taxon>
        <taxon>Archosauria</taxon>
        <taxon>Dinosauria</taxon>
        <taxon>Saurischia</taxon>
        <taxon>Theropoda</taxon>
        <taxon>Coelurosauria</taxon>
        <taxon>Aves</taxon>
        <taxon>Neognathae</taxon>
        <taxon>Neoaves</taxon>
        <taxon>Telluraves</taxon>
        <taxon>Australaves</taxon>
        <taxon>Passeriformes</taxon>
        <taxon>Sylvioidea</taxon>
        <taxon>Zosteropidae</taxon>
        <taxon>Zosterops</taxon>
    </lineage>
</organism>
<keyword evidence="16" id="KW-1185">Reference proteome</keyword>
<dbReference type="Gene3D" id="2.60.200.20">
    <property type="match status" value="1"/>
</dbReference>
<evidence type="ECO:0000313" key="15">
    <source>
        <dbReference type="Ensembl" id="ENSZLMP00000012587.1"/>
    </source>
</evidence>
<dbReference type="InterPro" id="IPR008984">
    <property type="entry name" value="SMAD_FHA_dom_sf"/>
</dbReference>
<keyword evidence="9 12" id="KW-0469">Meiosis</keyword>
<comment type="function">
    <text evidence="12">Component of the MRN complex, which plays a central role in double-strand break (DSB) repair, DNA recombination, maintenance of telomere integrity and meiosis. The MRN complex is involved in the repair of DNA double-strand breaks (DSBs) via homologous recombination (HR), an error-free mechanism which primarily occurs during S and G2 phases. The complex (1) mediates the end resection of damaged DNA, which generates proper single-stranded DNA, a key initial steps in HR, and is (2) required for the recruitment of other repair factors and efficient activation of ATM and ATR upon DNA damage. The MRN complex possesses single-strand endonuclease activity and double-strand-specific 3'-5' exonuclease activity, which are provided by MRE11, to initiate end resection, which is required for single-strand invasion and recombination. Within the MRN complex, nbn acts as a protein-protein adapter, which specifically recognizes and binds phosphorylated proteins, promoting their recruitment to DNA damage sites. Recruits mre11 and rad50 components of the MRN complex to DSBs in response to DNA damage. Promotes the recruitment of PI3/PI4-kinase family members atm, atr, and probably DNA-PKcs to the DNA damage sites, activating their functions. Mediates the recruitment of phosphorylated rbbp8/CtIP to DSBs, leading to cooperation between the MRN complex and rbbp8/CtIP to initiate end resection.</text>
</comment>
<dbReference type="InterPro" id="IPR001357">
    <property type="entry name" value="BRCT_dom"/>
</dbReference>
<dbReference type="SUPFAM" id="SSF49879">
    <property type="entry name" value="SMAD/FHA domain"/>
    <property type="match status" value="1"/>
</dbReference>
<dbReference type="Pfam" id="PF16508">
    <property type="entry name" value="NIBRIN_BRCT_II"/>
    <property type="match status" value="1"/>
</dbReference>
<dbReference type="GO" id="GO:0007095">
    <property type="term" value="P:mitotic G2 DNA damage checkpoint signaling"/>
    <property type="evidence" value="ECO:0007669"/>
    <property type="project" value="InterPro"/>
</dbReference>
<evidence type="ECO:0000259" key="14">
    <source>
        <dbReference type="PROSITE" id="PS50006"/>
    </source>
</evidence>
<evidence type="ECO:0000256" key="13">
    <source>
        <dbReference type="SAM" id="MobiDB-lite"/>
    </source>
</evidence>
<evidence type="ECO:0000256" key="2">
    <source>
        <dbReference type="ARBA" id="ARBA00004574"/>
    </source>
</evidence>
<dbReference type="FunFam" id="3.40.50.10980:FF:000001">
    <property type="entry name" value="Nibrin"/>
    <property type="match status" value="1"/>
</dbReference>
<reference evidence="15" key="1">
    <citation type="submission" date="2025-08" db="UniProtKB">
        <authorList>
            <consortium name="Ensembl"/>
        </authorList>
    </citation>
    <scope>IDENTIFICATION</scope>
</reference>
<keyword evidence="10 12" id="KW-0131">Cell cycle</keyword>
<keyword evidence="4" id="KW-0158">Chromosome</keyword>
<dbReference type="FunFam" id="2.60.200.20:FF:000017">
    <property type="entry name" value="Nibrin"/>
    <property type="match status" value="1"/>
</dbReference>
<evidence type="ECO:0000256" key="9">
    <source>
        <dbReference type="ARBA" id="ARBA00023254"/>
    </source>
</evidence>
<feature type="domain" description="FHA" evidence="14">
    <location>
        <begin position="19"/>
        <end position="78"/>
    </location>
</feature>
<comment type="similarity">
    <text evidence="11">Belongs to the Nibrin family.</text>
</comment>
<dbReference type="Ensembl" id="ENSZLMT00000012935.1">
    <property type="protein sequence ID" value="ENSZLMP00000012587.1"/>
    <property type="gene ID" value="ENSZLMG00000008784.1"/>
</dbReference>
<feature type="compositionally biased region" description="Basic and acidic residues" evidence="13">
    <location>
        <begin position="488"/>
        <end position="520"/>
    </location>
</feature>
<feature type="compositionally biased region" description="Polar residues" evidence="13">
    <location>
        <begin position="432"/>
        <end position="444"/>
    </location>
</feature>
<dbReference type="Pfam" id="PF00533">
    <property type="entry name" value="BRCT"/>
    <property type="match status" value="1"/>
</dbReference>
<proteinExistence type="inferred from homology"/>
<evidence type="ECO:0000256" key="11">
    <source>
        <dbReference type="ARBA" id="ARBA00044757"/>
    </source>
</evidence>
<dbReference type="Proteomes" id="UP000694401">
    <property type="component" value="Unassembled WGS sequence"/>
</dbReference>
<name>A0A8D2QS01_ZOSLA</name>
<feature type="region of interest" description="Disordered" evidence="13">
    <location>
        <begin position="376"/>
        <end position="474"/>
    </location>
</feature>
<dbReference type="SMART" id="SM00240">
    <property type="entry name" value="FHA"/>
    <property type="match status" value="1"/>
</dbReference>
<feature type="compositionally biased region" description="Polar residues" evidence="13">
    <location>
        <begin position="404"/>
        <end position="420"/>
    </location>
</feature>
<dbReference type="CDD" id="cd22667">
    <property type="entry name" value="FHA_NBN"/>
    <property type="match status" value="1"/>
</dbReference>
<evidence type="ECO:0000256" key="8">
    <source>
        <dbReference type="ARBA" id="ARBA00023242"/>
    </source>
</evidence>
<dbReference type="GO" id="GO:0016605">
    <property type="term" value="C:PML body"/>
    <property type="evidence" value="ECO:0007669"/>
    <property type="project" value="UniProtKB-SubCell"/>
</dbReference>
<dbReference type="InterPro" id="IPR040227">
    <property type="entry name" value="Nibrin-rel"/>
</dbReference>
<dbReference type="Gene3D" id="3.40.50.10980">
    <property type="entry name" value="Nibrin, BRCT2 domain"/>
    <property type="match status" value="1"/>
</dbReference>
<dbReference type="PANTHER" id="PTHR12162">
    <property type="entry name" value="NIBRIN-RELATED"/>
    <property type="match status" value="1"/>
</dbReference>
<keyword evidence="6 12" id="KW-0779">Telomere</keyword>
<dbReference type="InterPro" id="IPR016592">
    <property type="entry name" value="Nibrin_met"/>
</dbReference>
<evidence type="ECO:0000256" key="5">
    <source>
        <dbReference type="ARBA" id="ARBA00022763"/>
    </source>
</evidence>
<evidence type="ECO:0000256" key="12">
    <source>
        <dbReference type="PIRNR" id="PIRNR011869"/>
    </source>
</evidence>
<evidence type="ECO:0000256" key="3">
    <source>
        <dbReference type="ARBA" id="ARBA00020013"/>
    </source>
</evidence>
<dbReference type="Pfam" id="PF08599">
    <property type="entry name" value="Nbs1_C"/>
    <property type="match status" value="1"/>
</dbReference>
<evidence type="ECO:0000256" key="1">
    <source>
        <dbReference type="ARBA" id="ARBA00004322"/>
    </source>
</evidence>
<dbReference type="GO" id="GO:0000723">
    <property type="term" value="P:telomere maintenance"/>
    <property type="evidence" value="ECO:0007669"/>
    <property type="project" value="InterPro"/>
</dbReference>
<protein>
    <recommendedName>
        <fullName evidence="3 12">Nibrin</fullName>
    </recommendedName>
</protein>
<dbReference type="SUPFAM" id="SSF52113">
    <property type="entry name" value="BRCT domain"/>
    <property type="match status" value="1"/>
</dbReference>
<dbReference type="InterPro" id="IPR036420">
    <property type="entry name" value="BRCT_dom_sf"/>
</dbReference>
<dbReference type="PIRSF" id="PIRSF011869">
    <property type="entry name" value="Nibrin_animal"/>
    <property type="match status" value="1"/>
</dbReference>
<dbReference type="SMART" id="SM01348">
    <property type="entry name" value="Nbs1_C"/>
    <property type="match status" value="1"/>
</dbReference>
<dbReference type="FunFam" id="3.40.50.10190:FF:000024">
    <property type="entry name" value="Nibrin"/>
    <property type="match status" value="1"/>
</dbReference>
<dbReference type="GO" id="GO:0030870">
    <property type="term" value="C:Mre11 complex"/>
    <property type="evidence" value="ECO:0007669"/>
    <property type="project" value="InterPro"/>
</dbReference>
<evidence type="ECO:0000256" key="10">
    <source>
        <dbReference type="ARBA" id="ARBA00023306"/>
    </source>
</evidence>
<dbReference type="InterPro" id="IPR000253">
    <property type="entry name" value="FHA_dom"/>
</dbReference>
<dbReference type="GO" id="GO:0000724">
    <property type="term" value="P:double-strand break repair via homologous recombination"/>
    <property type="evidence" value="ECO:0007669"/>
    <property type="project" value="TreeGrafter"/>
</dbReference>
<keyword evidence="7 12" id="KW-0234">DNA repair</keyword>
<keyword evidence="5 12" id="KW-0227">DNA damage</keyword>
<dbReference type="PANTHER" id="PTHR12162:SF0">
    <property type="entry name" value="NIBRIN"/>
    <property type="match status" value="1"/>
</dbReference>
<dbReference type="GO" id="GO:0051321">
    <property type="term" value="P:meiotic cell cycle"/>
    <property type="evidence" value="ECO:0007669"/>
    <property type="project" value="UniProtKB-KW"/>
</dbReference>
<evidence type="ECO:0000313" key="16">
    <source>
        <dbReference type="Proteomes" id="UP000694401"/>
    </source>
</evidence>
<dbReference type="AlphaFoldDB" id="A0A8D2QS01"/>
<comment type="subcellular location">
    <subcellularLocation>
        <location evidence="2">Chromosome</location>
        <location evidence="2">Telomere</location>
    </subcellularLocation>
    <subcellularLocation>
        <location evidence="1">Nucleus</location>
        <location evidence="1">PML body</location>
    </subcellularLocation>
</comment>
<feature type="region of interest" description="Disordered" evidence="13">
    <location>
        <begin position="486"/>
        <end position="520"/>
    </location>
</feature>
<dbReference type="CDD" id="cd17741">
    <property type="entry name" value="BRCT_nibrin"/>
    <property type="match status" value="1"/>
</dbReference>
<dbReference type="InterPro" id="IPR043014">
    <property type="entry name" value="Nibrin_BRCT2_sf"/>
</dbReference>
<comment type="subunit">
    <text evidence="12">Component of the MRN complex.</text>
</comment>
<evidence type="ECO:0000256" key="4">
    <source>
        <dbReference type="ARBA" id="ARBA00022454"/>
    </source>
</evidence>
<accession>A0A8D2QS01</accession>
<dbReference type="Gene3D" id="3.40.50.10190">
    <property type="entry name" value="BRCT domain"/>
    <property type="match status" value="1"/>
</dbReference>